<comment type="caution">
    <text evidence="2">The sequence shown here is derived from an EMBL/GenBank/DDBJ whole genome shotgun (WGS) entry which is preliminary data.</text>
</comment>
<feature type="compositionally biased region" description="Basic and acidic residues" evidence="1">
    <location>
        <begin position="18"/>
        <end position="36"/>
    </location>
</feature>
<gene>
    <name evidence="2" type="ORF">NDU88_009455</name>
</gene>
<name>A0AAV7S121_PLEWA</name>
<evidence type="ECO:0000313" key="3">
    <source>
        <dbReference type="Proteomes" id="UP001066276"/>
    </source>
</evidence>
<keyword evidence="3" id="KW-1185">Reference proteome</keyword>
<dbReference type="EMBL" id="JANPWB010000009">
    <property type="protein sequence ID" value="KAJ1156738.1"/>
    <property type="molecule type" value="Genomic_DNA"/>
</dbReference>
<accession>A0AAV7S121</accession>
<dbReference type="Proteomes" id="UP001066276">
    <property type="component" value="Chromosome 5"/>
</dbReference>
<feature type="region of interest" description="Disordered" evidence="1">
    <location>
        <begin position="1"/>
        <end position="43"/>
    </location>
</feature>
<sequence length="68" mass="7982">MTLQTATISGAVPTPSKDWQKNTTEDQRLTNRDTEKTNAAMEPERQVFPMLFYAILHLEHQPRQRQRQ</sequence>
<evidence type="ECO:0000256" key="1">
    <source>
        <dbReference type="SAM" id="MobiDB-lite"/>
    </source>
</evidence>
<organism evidence="2 3">
    <name type="scientific">Pleurodeles waltl</name>
    <name type="common">Iberian ribbed newt</name>
    <dbReference type="NCBI Taxonomy" id="8319"/>
    <lineage>
        <taxon>Eukaryota</taxon>
        <taxon>Metazoa</taxon>
        <taxon>Chordata</taxon>
        <taxon>Craniata</taxon>
        <taxon>Vertebrata</taxon>
        <taxon>Euteleostomi</taxon>
        <taxon>Amphibia</taxon>
        <taxon>Batrachia</taxon>
        <taxon>Caudata</taxon>
        <taxon>Salamandroidea</taxon>
        <taxon>Salamandridae</taxon>
        <taxon>Pleurodelinae</taxon>
        <taxon>Pleurodeles</taxon>
    </lineage>
</organism>
<evidence type="ECO:0000313" key="2">
    <source>
        <dbReference type="EMBL" id="KAJ1156738.1"/>
    </source>
</evidence>
<protein>
    <submittedName>
        <fullName evidence="2">Uncharacterized protein</fullName>
    </submittedName>
</protein>
<proteinExistence type="predicted"/>
<dbReference type="AlphaFoldDB" id="A0AAV7S121"/>
<reference evidence="2" key="1">
    <citation type="journal article" date="2022" name="bioRxiv">
        <title>Sequencing and chromosome-scale assembly of the giantPleurodeles waltlgenome.</title>
        <authorList>
            <person name="Brown T."/>
            <person name="Elewa A."/>
            <person name="Iarovenko S."/>
            <person name="Subramanian E."/>
            <person name="Araus A.J."/>
            <person name="Petzold A."/>
            <person name="Susuki M."/>
            <person name="Suzuki K.-i.T."/>
            <person name="Hayashi T."/>
            <person name="Toyoda A."/>
            <person name="Oliveira C."/>
            <person name="Osipova E."/>
            <person name="Leigh N.D."/>
            <person name="Simon A."/>
            <person name="Yun M.H."/>
        </authorList>
    </citation>
    <scope>NUCLEOTIDE SEQUENCE</scope>
    <source>
        <strain evidence="2">20211129_DDA</strain>
        <tissue evidence="2">Liver</tissue>
    </source>
</reference>